<keyword evidence="8" id="KW-0902">Two-component regulatory system</keyword>
<evidence type="ECO:0000259" key="10">
    <source>
        <dbReference type="PROSITE" id="PS50109"/>
    </source>
</evidence>
<dbReference type="Pfam" id="PF02518">
    <property type="entry name" value="HATPase_c"/>
    <property type="match status" value="1"/>
</dbReference>
<dbReference type="EC" id="2.7.13.3" evidence="2"/>
<evidence type="ECO:0000256" key="8">
    <source>
        <dbReference type="ARBA" id="ARBA00023012"/>
    </source>
</evidence>
<keyword evidence="4" id="KW-0808">Transferase</keyword>
<feature type="transmembrane region" description="Helical" evidence="9">
    <location>
        <begin position="54"/>
        <end position="73"/>
    </location>
</feature>
<dbReference type="SUPFAM" id="SSF47384">
    <property type="entry name" value="Homodimeric domain of signal transducing histidine kinase"/>
    <property type="match status" value="1"/>
</dbReference>
<keyword evidence="6 11" id="KW-0418">Kinase</keyword>
<dbReference type="PANTHER" id="PTHR43065:SF10">
    <property type="entry name" value="PEROXIDE STRESS-ACTIVATED HISTIDINE KINASE MAK3"/>
    <property type="match status" value="1"/>
</dbReference>
<feature type="transmembrane region" description="Helical" evidence="9">
    <location>
        <begin position="79"/>
        <end position="99"/>
    </location>
</feature>
<dbReference type="CDD" id="cd00082">
    <property type="entry name" value="HisKA"/>
    <property type="match status" value="1"/>
</dbReference>
<evidence type="ECO:0000256" key="3">
    <source>
        <dbReference type="ARBA" id="ARBA00022553"/>
    </source>
</evidence>
<keyword evidence="9" id="KW-1133">Transmembrane helix</keyword>
<dbReference type="PRINTS" id="PR00344">
    <property type="entry name" value="BCTRLSENSOR"/>
</dbReference>
<gene>
    <name evidence="11" type="ORF">A0U92_02520</name>
</gene>
<dbReference type="SUPFAM" id="SSF55874">
    <property type="entry name" value="ATPase domain of HSP90 chaperone/DNA topoisomerase II/histidine kinase"/>
    <property type="match status" value="1"/>
</dbReference>
<feature type="domain" description="Histidine kinase" evidence="10">
    <location>
        <begin position="130"/>
        <end position="345"/>
    </location>
</feature>
<evidence type="ECO:0000256" key="6">
    <source>
        <dbReference type="ARBA" id="ARBA00022777"/>
    </source>
</evidence>
<evidence type="ECO:0000256" key="7">
    <source>
        <dbReference type="ARBA" id="ARBA00022840"/>
    </source>
</evidence>
<dbReference type="PANTHER" id="PTHR43065">
    <property type="entry name" value="SENSOR HISTIDINE KINASE"/>
    <property type="match status" value="1"/>
</dbReference>
<dbReference type="STRING" id="435.A0U92_02520"/>
<keyword evidence="3" id="KW-0597">Phosphoprotein</keyword>
<dbReference type="InterPro" id="IPR005467">
    <property type="entry name" value="His_kinase_dom"/>
</dbReference>
<evidence type="ECO:0000256" key="4">
    <source>
        <dbReference type="ARBA" id="ARBA00022679"/>
    </source>
</evidence>
<protein>
    <recommendedName>
        <fullName evidence="2">histidine kinase</fullName>
        <ecNumber evidence="2">2.7.13.3</ecNumber>
    </recommendedName>
</protein>
<evidence type="ECO:0000313" key="11">
    <source>
        <dbReference type="EMBL" id="AQS83831.1"/>
    </source>
</evidence>
<evidence type="ECO:0000256" key="5">
    <source>
        <dbReference type="ARBA" id="ARBA00022741"/>
    </source>
</evidence>
<dbReference type="GO" id="GO:0000155">
    <property type="term" value="F:phosphorelay sensor kinase activity"/>
    <property type="evidence" value="ECO:0007669"/>
    <property type="project" value="InterPro"/>
</dbReference>
<reference evidence="11 12" key="1">
    <citation type="submission" date="2016-03" db="EMBL/GenBank/DDBJ databases">
        <title>Acetic acid bacteria sequencing.</title>
        <authorList>
            <person name="Brandt J."/>
            <person name="Jakob F."/>
            <person name="Vogel R.F."/>
        </authorList>
    </citation>
    <scope>NUCLEOTIDE SEQUENCE [LARGE SCALE GENOMIC DNA]</scope>
    <source>
        <strain evidence="11 12">TMW2.1153</strain>
    </source>
</reference>
<evidence type="ECO:0000313" key="12">
    <source>
        <dbReference type="Proteomes" id="UP000188937"/>
    </source>
</evidence>
<evidence type="ECO:0000256" key="9">
    <source>
        <dbReference type="SAM" id="Phobius"/>
    </source>
</evidence>
<feature type="transmembrane region" description="Helical" evidence="9">
    <location>
        <begin position="30"/>
        <end position="49"/>
    </location>
</feature>
<dbReference type="InterPro" id="IPR003661">
    <property type="entry name" value="HisK_dim/P_dom"/>
</dbReference>
<dbReference type="OrthoDB" id="9795133at2"/>
<accession>A0A1U9KDF6</accession>
<keyword evidence="5" id="KW-0547">Nucleotide-binding</keyword>
<sequence>MKARLHLWIRLILLAAVMALLFVVDTATNYEVAAAVFYALVVLTAAPFLNRRVLIRLSALCVALTVLSFVLTAKGNLSTGLANMGISVVAILMATWLILKMDAARQAAQDAHAKLVRIARIKSLEGLTTSIAHEINQPLAAIVTSGTACGHWLAHDPPNLDRARQALGRIVQDAGRASAIVARVRSLTRGDPPSTTVFSFNEAVQEVIGVSSGEIARHGIALVLELAPDLPPVHADRVQIQQVIGNLLLNAIEAILSGPAQSRVIHMASEVVGGMVQLSIRDSGPGIPAGVRDHLFEAFWTTKEDGMGIGLSISRTLVEANGGQIEAEAVKTGGAIFRFTVPPVQQENSR</sequence>
<dbReference type="Gene3D" id="3.30.565.10">
    <property type="entry name" value="Histidine kinase-like ATPase, C-terminal domain"/>
    <property type="match status" value="1"/>
</dbReference>
<keyword evidence="12" id="KW-1185">Reference proteome</keyword>
<dbReference type="AlphaFoldDB" id="A0A1U9KDF6"/>
<dbReference type="InterPro" id="IPR003594">
    <property type="entry name" value="HATPase_dom"/>
</dbReference>
<dbReference type="SMART" id="SM00387">
    <property type="entry name" value="HATPase_c"/>
    <property type="match status" value="1"/>
</dbReference>
<evidence type="ECO:0000256" key="2">
    <source>
        <dbReference type="ARBA" id="ARBA00012438"/>
    </source>
</evidence>
<keyword evidence="9" id="KW-0812">Transmembrane</keyword>
<dbReference type="Gene3D" id="1.10.287.130">
    <property type="match status" value="1"/>
</dbReference>
<dbReference type="GO" id="GO:0005524">
    <property type="term" value="F:ATP binding"/>
    <property type="evidence" value="ECO:0007669"/>
    <property type="project" value="UniProtKB-KW"/>
</dbReference>
<dbReference type="SMART" id="SM00388">
    <property type="entry name" value="HisKA"/>
    <property type="match status" value="1"/>
</dbReference>
<evidence type="ECO:0000256" key="1">
    <source>
        <dbReference type="ARBA" id="ARBA00000085"/>
    </source>
</evidence>
<name>A0A1U9KDF6_ACEAC</name>
<dbReference type="InterPro" id="IPR004358">
    <property type="entry name" value="Sig_transdc_His_kin-like_C"/>
</dbReference>
<dbReference type="KEGG" id="aace:A0U92_02520"/>
<dbReference type="Pfam" id="PF00512">
    <property type="entry name" value="HisKA"/>
    <property type="match status" value="1"/>
</dbReference>
<dbReference type="PROSITE" id="PS50109">
    <property type="entry name" value="HIS_KIN"/>
    <property type="match status" value="1"/>
</dbReference>
<keyword evidence="9" id="KW-0472">Membrane</keyword>
<dbReference type="InterPro" id="IPR036097">
    <property type="entry name" value="HisK_dim/P_sf"/>
</dbReference>
<dbReference type="InterPro" id="IPR036890">
    <property type="entry name" value="HATPase_C_sf"/>
</dbReference>
<keyword evidence="7" id="KW-0067">ATP-binding</keyword>
<proteinExistence type="predicted"/>
<dbReference type="EMBL" id="CP014692">
    <property type="protein sequence ID" value="AQS83831.1"/>
    <property type="molecule type" value="Genomic_DNA"/>
</dbReference>
<feature type="transmembrane region" description="Helical" evidence="9">
    <location>
        <begin position="7"/>
        <end position="24"/>
    </location>
</feature>
<comment type="catalytic activity">
    <reaction evidence="1">
        <text>ATP + protein L-histidine = ADP + protein N-phospho-L-histidine.</text>
        <dbReference type="EC" id="2.7.13.3"/>
    </reaction>
</comment>
<organism evidence="11 12">
    <name type="scientific">Acetobacter aceti</name>
    <dbReference type="NCBI Taxonomy" id="435"/>
    <lineage>
        <taxon>Bacteria</taxon>
        <taxon>Pseudomonadati</taxon>
        <taxon>Pseudomonadota</taxon>
        <taxon>Alphaproteobacteria</taxon>
        <taxon>Acetobacterales</taxon>
        <taxon>Acetobacteraceae</taxon>
        <taxon>Acetobacter</taxon>
        <taxon>Acetobacter subgen. Acetobacter</taxon>
    </lineage>
</organism>
<dbReference type="Proteomes" id="UP000188937">
    <property type="component" value="Chromosome"/>
</dbReference>